<protein>
    <submittedName>
        <fullName evidence="2">Uncharacterized protein</fullName>
    </submittedName>
</protein>
<evidence type="ECO:0000313" key="2">
    <source>
        <dbReference type="Ensembl" id="ENSSSCP00070002401.1"/>
    </source>
</evidence>
<dbReference type="AlphaFoldDB" id="A0A4X1SJ21"/>
<dbReference type="Proteomes" id="UP000314985">
    <property type="component" value="Chromosome 5"/>
</dbReference>
<proteinExistence type="predicted"/>
<reference evidence="2 3" key="1">
    <citation type="submission" date="2017-08" db="EMBL/GenBank/DDBJ databases">
        <title>USMARCv1.0.</title>
        <authorList>
            <person name="Hannum G.I."/>
            <person name="Koren S."/>
            <person name="Schroeder S.G."/>
            <person name="Chin S.C."/>
            <person name="Nonneman D.J."/>
            <person name="Becker S.A."/>
            <person name="Rosen B.D."/>
            <person name="Bickhart D.M."/>
            <person name="Putnam N.H."/>
            <person name="Green R.E."/>
            <person name="Tuggle C.K."/>
            <person name="Liu H."/>
            <person name="Rohrer G.A."/>
            <person name="Warr A."/>
            <person name="Hall R."/>
            <person name="Kim K."/>
            <person name="Hume D.A."/>
            <person name="Talbot R."/>
            <person name="Chow W."/>
            <person name="Howe K."/>
            <person name="Schwartz A.S."/>
            <person name="Watson M."/>
            <person name="Archibald A.L."/>
            <person name="Phillippy A.M."/>
            <person name="Smith T.P.L."/>
        </authorList>
    </citation>
    <scope>NUCLEOTIDE SEQUENCE [LARGE SCALE GENOMIC DNA]</scope>
</reference>
<sequence length="148" mass="15853">RESRLRAPPSPSTQPVSSSAFSFSRLFSPSLYENPWSLPCPASQGNSNLQALPAVLCPLPGLASLPWLPQELEPLSRMPFGSGQVSPAAFPAGHAMHPPELMCSIIYSHGARPARKKLSSAEARSPRQLTARGVWGRLLLGGTWEQAG</sequence>
<organism evidence="2 3">
    <name type="scientific">Sus scrofa</name>
    <name type="common">Pig</name>
    <dbReference type="NCBI Taxonomy" id="9823"/>
    <lineage>
        <taxon>Eukaryota</taxon>
        <taxon>Metazoa</taxon>
        <taxon>Chordata</taxon>
        <taxon>Craniata</taxon>
        <taxon>Vertebrata</taxon>
        <taxon>Euteleostomi</taxon>
        <taxon>Mammalia</taxon>
        <taxon>Eutheria</taxon>
        <taxon>Laurasiatheria</taxon>
        <taxon>Artiodactyla</taxon>
        <taxon>Suina</taxon>
        <taxon>Suidae</taxon>
        <taxon>Sus</taxon>
    </lineage>
</organism>
<feature type="region of interest" description="Disordered" evidence="1">
    <location>
        <begin position="1"/>
        <end position="20"/>
    </location>
</feature>
<evidence type="ECO:0000256" key="1">
    <source>
        <dbReference type="SAM" id="MobiDB-lite"/>
    </source>
</evidence>
<reference evidence="2" key="2">
    <citation type="submission" date="2025-08" db="UniProtKB">
        <authorList>
            <consortium name="Ensembl"/>
        </authorList>
    </citation>
    <scope>IDENTIFICATION</scope>
</reference>
<name>A0A4X1SJ21_PIG</name>
<dbReference type="Ensembl" id="ENSSSCT00070002917.1">
    <property type="protein sequence ID" value="ENSSSCP00070002401.1"/>
    <property type="gene ID" value="ENSSSCG00070001568.1"/>
</dbReference>
<evidence type="ECO:0000313" key="3">
    <source>
        <dbReference type="Proteomes" id="UP000314985"/>
    </source>
</evidence>
<accession>A0A4X1SJ21</accession>